<dbReference type="Proteomes" id="UP000186922">
    <property type="component" value="Unassembled WGS sequence"/>
</dbReference>
<evidence type="ECO:0000313" key="10">
    <source>
        <dbReference type="EMBL" id="GAV02065.1"/>
    </source>
</evidence>
<evidence type="ECO:0000259" key="9">
    <source>
        <dbReference type="Pfam" id="PF13847"/>
    </source>
</evidence>
<dbReference type="EMBL" id="BDGG01000007">
    <property type="protein sequence ID" value="GAV02065.1"/>
    <property type="molecule type" value="Genomic_DNA"/>
</dbReference>
<gene>
    <name evidence="10" type="primary">RvY_12677-1</name>
    <name evidence="10" type="synonym">RvY_12677.1</name>
    <name evidence="10" type="ORF">RvY_12677</name>
</gene>
<keyword evidence="11" id="KW-1185">Reference proteome</keyword>
<dbReference type="InterPro" id="IPR025714">
    <property type="entry name" value="Methyltranfer_dom"/>
</dbReference>
<protein>
    <recommendedName>
        <fullName evidence="5">phosphoethanolamine N-methyltransferase</fullName>
        <ecNumber evidence="5">2.1.1.103</ecNumber>
    </recommendedName>
</protein>
<dbReference type="PANTHER" id="PTHR44307">
    <property type="entry name" value="PHOSPHOETHANOLAMINE METHYLTRANSFERASE"/>
    <property type="match status" value="1"/>
</dbReference>
<feature type="region of interest" description="Disordered" evidence="8">
    <location>
        <begin position="96"/>
        <end position="122"/>
    </location>
</feature>
<comment type="pathway">
    <text evidence="2">Lipid metabolism.</text>
</comment>
<evidence type="ECO:0000313" key="11">
    <source>
        <dbReference type="Proteomes" id="UP000186922"/>
    </source>
</evidence>
<dbReference type="OrthoDB" id="8300214at2759"/>
<feature type="compositionally biased region" description="Basic and acidic residues" evidence="8">
    <location>
        <begin position="96"/>
        <end position="115"/>
    </location>
</feature>
<dbReference type="EC" id="2.1.1.103" evidence="5"/>
<evidence type="ECO:0000256" key="1">
    <source>
        <dbReference type="ARBA" id="ARBA00004969"/>
    </source>
</evidence>
<evidence type="ECO:0000256" key="7">
    <source>
        <dbReference type="ARBA" id="ARBA00047841"/>
    </source>
</evidence>
<evidence type="ECO:0000256" key="6">
    <source>
        <dbReference type="ARBA" id="ARBA00047619"/>
    </source>
</evidence>
<evidence type="ECO:0000256" key="8">
    <source>
        <dbReference type="SAM" id="MobiDB-lite"/>
    </source>
</evidence>
<reference evidence="10 11" key="1">
    <citation type="journal article" date="2016" name="Nat. Commun.">
        <title>Extremotolerant tardigrade genome and improved radiotolerance of human cultured cells by tardigrade-unique protein.</title>
        <authorList>
            <person name="Hashimoto T."/>
            <person name="Horikawa D.D."/>
            <person name="Saito Y."/>
            <person name="Kuwahara H."/>
            <person name="Kozuka-Hata H."/>
            <person name="Shin-I T."/>
            <person name="Minakuchi Y."/>
            <person name="Ohishi K."/>
            <person name="Motoyama A."/>
            <person name="Aizu T."/>
            <person name="Enomoto A."/>
            <person name="Kondo K."/>
            <person name="Tanaka S."/>
            <person name="Hara Y."/>
            <person name="Koshikawa S."/>
            <person name="Sagara H."/>
            <person name="Miura T."/>
            <person name="Yokobori S."/>
            <person name="Miyagawa K."/>
            <person name="Suzuki Y."/>
            <person name="Kubo T."/>
            <person name="Oyama M."/>
            <person name="Kohara Y."/>
            <person name="Fujiyama A."/>
            <person name="Arakawa K."/>
            <person name="Katayama T."/>
            <person name="Toyoda A."/>
            <person name="Kunieda T."/>
        </authorList>
    </citation>
    <scope>NUCLEOTIDE SEQUENCE [LARGE SCALE GENOMIC DNA]</scope>
    <source>
        <strain evidence="10 11">YOKOZUNA-1</strain>
    </source>
</reference>
<dbReference type="STRING" id="947166.A0A1D1VKB1"/>
<keyword evidence="4" id="KW-0808">Transferase</keyword>
<comment type="pathway">
    <text evidence="1">Phospholipid metabolism; phosphatidylcholine biosynthesis.</text>
</comment>
<comment type="catalytic activity">
    <reaction evidence="7">
        <text>N-methylethanolamine phosphate + S-adenosyl-L-methionine = N,N-dimethylethanolamine phosphate + S-adenosyl-L-homocysteine + H(+)</text>
        <dbReference type="Rhea" id="RHEA:25321"/>
        <dbReference type="ChEBI" id="CHEBI:15378"/>
        <dbReference type="ChEBI" id="CHEBI:57781"/>
        <dbReference type="ChEBI" id="CHEBI:57856"/>
        <dbReference type="ChEBI" id="CHEBI:58641"/>
        <dbReference type="ChEBI" id="CHEBI:59789"/>
        <dbReference type="EC" id="2.1.1.103"/>
    </reaction>
    <physiologicalReaction direction="left-to-right" evidence="7">
        <dbReference type="Rhea" id="RHEA:25322"/>
    </physiologicalReaction>
</comment>
<dbReference type="AlphaFoldDB" id="A0A1D1VKB1"/>
<organism evidence="10 11">
    <name type="scientific">Ramazzottius varieornatus</name>
    <name type="common">Water bear</name>
    <name type="synonym">Tardigrade</name>
    <dbReference type="NCBI Taxonomy" id="947166"/>
    <lineage>
        <taxon>Eukaryota</taxon>
        <taxon>Metazoa</taxon>
        <taxon>Ecdysozoa</taxon>
        <taxon>Tardigrada</taxon>
        <taxon>Eutardigrada</taxon>
        <taxon>Parachela</taxon>
        <taxon>Hypsibioidea</taxon>
        <taxon>Ramazzottiidae</taxon>
        <taxon>Ramazzottius</taxon>
    </lineage>
</organism>
<dbReference type="Gene3D" id="3.40.50.150">
    <property type="entry name" value="Vaccinia Virus protein VP39"/>
    <property type="match status" value="2"/>
</dbReference>
<evidence type="ECO:0000256" key="3">
    <source>
        <dbReference type="ARBA" id="ARBA00022603"/>
    </source>
</evidence>
<proteinExistence type="predicted"/>
<evidence type="ECO:0000256" key="5">
    <source>
        <dbReference type="ARBA" id="ARBA00035674"/>
    </source>
</evidence>
<accession>A0A1D1VKB1</accession>
<comment type="catalytic activity">
    <reaction evidence="6">
        <text>N,N-dimethylethanolamine phosphate + S-adenosyl-L-methionine = phosphocholine + S-adenosyl-L-homocysteine + H(+)</text>
        <dbReference type="Rhea" id="RHEA:25325"/>
        <dbReference type="ChEBI" id="CHEBI:15378"/>
        <dbReference type="ChEBI" id="CHEBI:57856"/>
        <dbReference type="ChEBI" id="CHEBI:58641"/>
        <dbReference type="ChEBI" id="CHEBI:59789"/>
        <dbReference type="ChEBI" id="CHEBI:295975"/>
        <dbReference type="EC" id="2.1.1.103"/>
    </reaction>
    <physiologicalReaction direction="left-to-right" evidence="6">
        <dbReference type="Rhea" id="RHEA:25326"/>
    </physiologicalReaction>
</comment>
<evidence type="ECO:0000256" key="4">
    <source>
        <dbReference type="ARBA" id="ARBA00022679"/>
    </source>
</evidence>
<name>A0A1D1VKB1_RAMVA</name>
<dbReference type="Pfam" id="PF13847">
    <property type="entry name" value="Methyltransf_31"/>
    <property type="match status" value="1"/>
</dbReference>
<dbReference type="GO" id="GO:0000234">
    <property type="term" value="F:phosphoethanolamine N-methyltransferase activity"/>
    <property type="evidence" value="ECO:0007669"/>
    <property type="project" value="UniProtKB-EC"/>
</dbReference>
<dbReference type="SUPFAM" id="SSF53335">
    <property type="entry name" value="S-adenosyl-L-methionine-dependent methyltransferases"/>
    <property type="match status" value="2"/>
</dbReference>
<evidence type="ECO:0000256" key="2">
    <source>
        <dbReference type="ARBA" id="ARBA00005189"/>
    </source>
</evidence>
<dbReference type="GO" id="GO:0032259">
    <property type="term" value="P:methylation"/>
    <property type="evidence" value="ECO:0007669"/>
    <property type="project" value="UniProtKB-KW"/>
</dbReference>
<comment type="caution">
    <text evidence="10">The sequence shown here is derived from an EMBL/GenBank/DDBJ whole genome shotgun (WGS) entry which is preliminary data.</text>
</comment>
<dbReference type="InterPro" id="IPR029063">
    <property type="entry name" value="SAM-dependent_MTases_sf"/>
</dbReference>
<keyword evidence="3" id="KW-0489">Methyltransferase</keyword>
<feature type="domain" description="Methyltransferase" evidence="9">
    <location>
        <begin position="286"/>
        <end position="403"/>
    </location>
</feature>
<dbReference type="PANTHER" id="PTHR44307:SF2">
    <property type="entry name" value="PHOSPHOETHANOLAMINE METHYLTRANSFERASE ISOFORM X1"/>
    <property type="match status" value="1"/>
</dbReference>
<sequence length="496" mass="56021">MATISDKRAQLLNTLIKLGHIDRQESERKDSTSCDRLNEEDIADGFYDALCEIGLEKKDLLFLGPMNSLHSFSKIIRPVRSLENLKICPILSKSKVKDGGKKTEDGEEKGRKLQNEGDSSVLHVTSPAESKDVVAIDHVSNHLDSDAFRTLINGCVNALRTGGTLLMREYLHGSRSEEDLTDHFYFRDVATTCALLNTATSSSGKEGLQLVSASAPDPVGGKQEVTWKYIKVSSDTPEKKLQVFLDAQQYSKKGILKYEKVFGHRYVSTGGDHTTMEFCRLFHLQRGQKVLDVGCGIGGSAFFMAQEYGVHVHGVDLSSNMISIGIQRRREGNFHGVDFEICNVMTKPFEPDSYDLVYSRDVILHIDDKRRLFEILFRCLKPGGQFFITDYCCGEKEHSEEFKDYVKQRGYKLLTVADYGKLLEEVGFVNVKAEDRTKQFVNILRVELAEFETQESDFLRDFSQADYDEIVNGWSAKTRRCQAGDQAWGMFLAEKK</sequence>
<dbReference type="CDD" id="cd02440">
    <property type="entry name" value="AdoMet_MTases"/>
    <property type="match status" value="1"/>
</dbReference>